<evidence type="ECO:0000313" key="4">
    <source>
        <dbReference type="EMBL" id="MDN4488227.1"/>
    </source>
</evidence>
<dbReference type="AlphaFoldDB" id="A0AAW7M9S6"/>
<keyword evidence="5" id="KW-1185">Reference proteome</keyword>
<accession>A0AAW7M9S6</accession>
<feature type="domain" description="Glycosyl transferase family 1" evidence="3">
    <location>
        <begin position="218"/>
        <end position="357"/>
    </location>
</feature>
<dbReference type="PANTHER" id="PTHR45947:SF3">
    <property type="entry name" value="SULFOQUINOVOSYL TRANSFERASE SQD2"/>
    <property type="match status" value="1"/>
</dbReference>
<dbReference type="Pfam" id="PF00534">
    <property type="entry name" value="Glycos_transf_1"/>
    <property type="match status" value="1"/>
</dbReference>
<dbReference type="PANTHER" id="PTHR45947">
    <property type="entry name" value="SULFOQUINOVOSYL TRANSFERASE SQD2"/>
    <property type="match status" value="1"/>
</dbReference>
<dbReference type="InterPro" id="IPR050194">
    <property type="entry name" value="Glycosyltransferase_grp1"/>
</dbReference>
<keyword evidence="2 4" id="KW-0808">Transferase</keyword>
<reference evidence="4" key="1">
    <citation type="submission" date="2023-06" db="EMBL/GenBank/DDBJ databases">
        <title>Sysu t00039.</title>
        <authorList>
            <person name="Gao L."/>
            <person name="Fang B.-Z."/>
            <person name="Li W.-J."/>
        </authorList>
    </citation>
    <scope>NUCLEOTIDE SEQUENCE</scope>
    <source>
        <strain evidence="4">SYSU T00039</strain>
    </source>
</reference>
<evidence type="ECO:0000313" key="5">
    <source>
        <dbReference type="Proteomes" id="UP001172737"/>
    </source>
</evidence>
<gene>
    <name evidence="4" type="ORF">QQX10_08610</name>
</gene>
<evidence type="ECO:0000256" key="2">
    <source>
        <dbReference type="ARBA" id="ARBA00022679"/>
    </source>
</evidence>
<organism evidence="4 5">
    <name type="scientific">Demequina lignilytica</name>
    <dbReference type="NCBI Taxonomy" id="3051663"/>
    <lineage>
        <taxon>Bacteria</taxon>
        <taxon>Bacillati</taxon>
        <taxon>Actinomycetota</taxon>
        <taxon>Actinomycetes</taxon>
        <taxon>Micrococcales</taxon>
        <taxon>Demequinaceae</taxon>
        <taxon>Demequina</taxon>
    </lineage>
</organism>
<sequence length="391" mass="41880">MTGDDRRIRSVVYAYTCDDRQGSEPGAGAALAEVAGRVSTATVVTRGLESPAADEELRARLGVEAVVALRPFELERRLPLHVQYAAWCVRAARWTARERRDRAFDVLHHATYASDWFLNPLTFLRKRPGERWVLGPIGGASYPSAALAREVTGARAVGLTARRLATSASRRLFIGPLAARVDRALALNADTERVLRRLGYATVDVTSNAVLDDAVAAYRVPERDRTVAFLGRGVAWKGLRAVLAAARHLPADVTVHVAGPDTDTPEHRELAQDAACPVVFHGRLSRPEALALMARSGALALPSLHDSAPWAAAEAAELGVPTVCLPLGGVPFMAGPAAVTVDPEGDGTLAERLAAALLRAIDLHPPVEPRFTVDRMVETIGGAYGGETVRR</sequence>
<comment type="caution">
    <text evidence="4">The sequence shown here is derived from an EMBL/GenBank/DDBJ whole genome shotgun (WGS) entry which is preliminary data.</text>
</comment>
<name>A0AAW7M9S6_9MICO</name>
<dbReference type="Gene3D" id="3.40.50.2000">
    <property type="entry name" value="Glycogen Phosphorylase B"/>
    <property type="match status" value="1"/>
</dbReference>
<dbReference type="EMBL" id="JAUHPX010000004">
    <property type="protein sequence ID" value="MDN4488227.1"/>
    <property type="molecule type" value="Genomic_DNA"/>
</dbReference>
<proteinExistence type="predicted"/>
<dbReference type="Proteomes" id="UP001172737">
    <property type="component" value="Unassembled WGS sequence"/>
</dbReference>
<evidence type="ECO:0000259" key="3">
    <source>
        <dbReference type="Pfam" id="PF00534"/>
    </source>
</evidence>
<evidence type="ECO:0000256" key="1">
    <source>
        <dbReference type="ARBA" id="ARBA00021292"/>
    </source>
</evidence>
<protein>
    <recommendedName>
        <fullName evidence="1">D-inositol 3-phosphate glycosyltransferase</fullName>
    </recommendedName>
</protein>
<dbReference type="GO" id="GO:0016757">
    <property type="term" value="F:glycosyltransferase activity"/>
    <property type="evidence" value="ECO:0007669"/>
    <property type="project" value="UniProtKB-KW"/>
</dbReference>
<dbReference type="RefSeq" id="WP_301118666.1">
    <property type="nucleotide sequence ID" value="NZ_JAUHPX010000004.1"/>
</dbReference>
<dbReference type="SUPFAM" id="SSF53756">
    <property type="entry name" value="UDP-Glycosyltransferase/glycogen phosphorylase"/>
    <property type="match status" value="1"/>
</dbReference>
<keyword evidence="4" id="KW-0328">Glycosyltransferase</keyword>
<dbReference type="InterPro" id="IPR001296">
    <property type="entry name" value="Glyco_trans_1"/>
</dbReference>